<protein>
    <submittedName>
        <fullName evidence="8">Tyrosine-type recombinase/integrase</fullName>
    </submittedName>
</protein>
<gene>
    <name evidence="8" type="ORF">ABM479_17695</name>
</gene>
<dbReference type="InterPro" id="IPR046668">
    <property type="entry name" value="DUF6538"/>
</dbReference>
<accession>A0AAU7RQW7</accession>
<feature type="domain" description="Core-binding (CB)" evidence="7">
    <location>
        <begin position="151"/>
        <end position="231"/>
    </location>
</feature>
<evidence type="ECO:0000259" key="7">
    <source>
        <dbReference type="PROSITE" id="PS51900"/>
    </source>
</evidence>
<dbReference type="Gene3D" id="1.10.150.130">
    <property type="match status" value="1"/>
</dbReference>
<dbReference type="AlphaFoldDB" id="A0AAU7RQW7"/>
<dbReference type="InterPro" id="IPR011010">
    <property type="entry name" value="DNA_brk_join_enz"/>
</dbReference>
<dbReference type="PANTHER" id="PTHR30349:SF41">
    <property type="entry name" value="INTEGRASE_RECOMBINASE PROTEIN MJ0367-RELATED"/>
    <property type="match status" value="1"/>
</dbReference>
<evidence type="ECO:0000313" key="8">
    <source>
        <dbReference type="EMBL" id="XBT92571.1"/>
    </source>
</evidence>
<dbReference type="PROSITE" id="PS51900">
    <property type="entry name" value="CB"/>
    <property type="match status" value="1"/>
</dbReference>
<evidence type="ECO:0000259" key="6">
    <source>
        <dbReference type="PROSITE" id="PS51898"/>
    </source>
</evidence>
<evidence type="ECO:0000256" key="2">
    <source>
        <dbReference type="ARBA" id="ARBA00022908"/>
    </source>
</evidence>
<comment type="similarity">
    <text evidence="1">Belongs to the 'phage' integrase family.</text>
</comment>
<dbReference type="GO" id="GO:0015074">
    <property type="term" value="P:DNA integration"/>
    <property type="evidence" value="ECO:0007669"/>
    <property type="project" value="UniProtKB-KW"/>
</dbReference>
<dbReference type="GO" id="GO:0006310">
    <property type="term" value="P:DNA recombination"/>
    <property type="evidence" value="ECO:0007669"/>
    <property type="project" value="UniProtKB-KW"/>
</dbReference>
<evidence type="ECO:0000256" key="4">
    <source>
        <dbReference type="ARBA" id="ARBA00023172"/>
    </source>
</evidence>
<evidence type="ECO:0000256" key="5">
    <source>
        <dbReference type="PROSITE-ProRule" id="PRU01248"/>
    </source>
</evidence>
<dbReference type="InterPro" id="IPR013762">
    <property type="entry name" value="Integrase-like_cat_sf"/>
</dbReference>
<dbReference type="PANTHER" id="PTHR30349">
    <property type="entry name" value="PHAGE INTEGRASE-RELATED"/>
    <property type="match status" value="1"/>
</dbReference>
<keyword evidence="4" id="KW-0233">DNA recombination</keyword>
<sequence>MSNKSRRYLDLRGLKYWFKRDIPQAIRIHFDGKSAYLKNLETGDIRLAMARRDQIERETDKLFRDARDGRLRLGNVDVIKEIAEAWISEIGESAKDPVAWTAKITNRDKASLSDEEAHDPMTLLEDAAEQIGQDHGDVARRRFISIVHGKVEVDHHIEAYLKEAKLAPKTTDERRNLVKRFAQWAKNEDMLLAKVDRAVAGRYVSAVIAPLHKSTAKKHLGSVKLYWDWLIMRGHYSSKNPWDGQVMPSRGRRVERGSDVTERPFTTEEMQTLLHAPFPNSINPAFKQQLHDAMRISALSGMRLAEVVTLWVDECPLDEKGKGHFDIQQGKTAAAARKVPIHPDLIEIVCRRKKDKAGNDWLFHELAKERNAGDVFSKRFAAYRKKLKVEDNRPGQRRSLVNFHSFRRWFVTEAEQTGAPESIISDVVGHEEGRKSITLRVYSGGPSDTQKRSCVEAVKLPTPRLKTESLAQA</sequence>
<dbReference type="InterPro" id="IPR010998">
    <property type="entry name" value="Integrase_recombinase_N"/>
</dbReference>
<dbReference type="RefSeq" id="WP_349956962.1">
    <property type="nucleotide sequence ID" value="NZ_CP157960.1"/>
</dbReference>
<evidence type="ECO:0000256" key="3">
    <source>
        <dbReference type="ARBA" id="ARBA00023125"/>
    </source>
</evidence>
<dbReference type="Pfam" id="PF20172">
    <property type="entry name" value="DUF6538"/>
    <property type="match status" value="1"/>
</dbReference>
<keyword evidence="3 5" id="KW-0238">DNA-binding</keyword>
<dbReference type="InterPro" id="IPR044068">
    <property type="entry name" value="CB"/>
</dbReference>
<dbReference type="Gene3D" id="1.10.443.10">
    <property type="entry name" value="Intergrase catalytic core"/>
    <property type="match status" value="1"/>
</dbReference>
<dbReference type="PROSITE" id="PS51898">
    <property type="entry name" value="TYR_RECOMBINASE"/>
    <property type="match status" value="1"/>
</dbReference>
<feature type="domain" description="Tyr recombinase" evidence="6">
    <location>
        <begin position="260"/>
        <end position="456"/>
    </location>
</feature>
<proteinExistence type="inferred from homology"/>
<dbReference type="InterPro" id="IPR050090">
    <property type="entry name" value="Tyrosine_recombinase_XerCD"/>
</dbReference>
<keyword evidence="2" id="KW-0229">DNA integration</keyword>
<organism evidence="8">
    <name type="scientific">Rhizobium sp. ZPR3</name>
    <dbReference type="NCBI Taxonomy" id="3158967"/>
    <lineage>
        <taxon>Bacteria</taxon>
        <taxon>Pseudomonadati</taxon>
        <taxon>Pseudomonadota</taxon>
        <taxon>Alphaproteobacteria</taxon>
        <taxon>Hyphomicrobiales</taxon>
        <taxon>Rhizobiaceae</taxon>
        <taxon>Rhizobium/Agrobacterium group</taxon>
        <taxon>Rhizobium</taxon>
    </lineage>
</organism>
<reference evidence="8" key="1">
    <citation type="submission" date="2024-06" db="EMBL/GenBank/DDBJ databases">
        <authorList>
            <person name="Li T."/>
            <person name="Gao R."/>
        </authorList>
    </citation>
    <scope>NUCLEOTIDE SEQUENCE</scope>
    <source>
        <strain evidence="8">ZPR3</strain>
    </source>
</reference>
<dbReference type="Pfam" id="PF00589">
    <property type="entry name" value="Phage_integrase"/>
    <property type="match status" value="1"/>
</dbReference>
<dbReference type="GO" id="GO:0003677">
    <property type="term" value="F:DNA binding"/>
    <property type="evidence" value="ECO:0007669"/>
    <property type="project" value="UniProtKB-UniRule"/>
</dbReference>
<dbReference type="EMBL" id="CP157960">
    <property type="protein sequence ID" value="XBT92571.1"/>
    <property type="molecule type" value="Genomic_DNA"/>
</dbReference>
<evidence type="ECO:0000256" key="1">
    <source>
        <dbReference type="ARBA" id="ARBA00008857"/>
    </source>
</evidence>
<name>A0AAU7RQW7_9HYPH</name>
<dbReference type="SUPFAM" id="SSF56349">
    <property type="entry name" value="DNA breaking-rejoining enzymes"/>
    <property type="match status" value="1"/>
</dbReference>
<dbReference type="InterPro" id="IPR002104">
    <property type="entry name" value="Integrase_catalytic"/>
</dbReference>